<accession>A0AAE0FAX2</accession>
<evidence type="ECO:0000313" key="3">
    <source>
        <dbReference type="Proteomes" id="UP001190700"/>
    </source>
</evidence>
<feature type="compositionally biased region" description="Polar residues" evidence="1">
    <location>
        <begin position="290"/>
        <end position="299"/>
    </location>
</feature>
<feature type="compositionally biased region" description="Low complexity" evidence="1">
    <location>
        <begin position="276"/>
        <end position="289"/>
    </location>
</feature>
<reference evidence="2 3" key="1">
    <citation type="journal article" date="2015" name="Genome Biol. Evol.">
        <title>Comparative Genomics of a Bacterivorous Green Alga Reveals Evolutionary Causalities and Consequences of Phago-Mixotrophic Mode of Nutrition.</title>
        <authorList>
            <person name="Burns J.A."/>
            <person name="Paasch A."/>
            <person name="Narechania A."/>
            <person name="Kim E."/>
        </authorList>
    </citation>
    <scope>NUCLEOTIDE SEQUENCE [LARGE SCALE GENOMIC DNA]</scope>
    <source>
        <strain evidence="2 3">PLY_AMNH</strain>
    </source>
</reference>
<feature type="region of interest" description="Disordered" evidence="1">
    <location>
        <begin position="119"/>
        <end position="149"/>
    </location>
</feature>
<evidence type="ECO:0000256" key="1">
    <source>
        <dbReference type="SAM" id="MobiDB-lite"/>
    </source>
</evidence>
<gene>
    <name evidence="2" type="ORF">CYMTET_34557</name>
</gene>
<feature type="region of interest" description="Disordered" evidence="1">
    <location>
        <begin position="245"/>
        <end position="323"/>
    </location>
</feature>
<dbReference type="EMBL" id="LGRX02021791">
    <property type="protein sequence ID" value="KAK3256303.1"/>
    <property type="molecule type" value="Genomic_DNA"/>
</dbReference>
<keyword evidence="3" id="KW-1185">Reference proteome</keyword>
<feature type="compositionally biased region" description="Polar residues" evidence="1">
    <location>
        <begin position="253"/>
        <end position="262"/>
    </location>
</feature>
<name>A0AAE0FAX2_9CHLO</name>
<dbReference type="AlphaFoldDB" id="A0AAE0FAX2"/>
<dbReference type="Proteomes" id="UP001190700">
    <property type="component" value="Unassembled WGS sequence"/>
</dbReference>
<protein>
    <submittedName>
        <fullName evidence="2">Uncharacterized protein</fullName>
    </submittedName>
</protein>
<comment type="caution">
    <text evidence="2">The sequence shown here is derived from an EMBL/GenBank/DDBJ whole genome shotgun (WGS) entry which is preliminary data.</text>
</comment>
<sequence>MGAGVSNGTSGWMESYDTTKPVMEYLGKVSAENERMFNEVKSAGAEIASLKKSGASFERDKSALTEELNKANLEKQSLQNERKALIQEKDGLRVRLESICSQKDELASRLTAAEDKLREVQKTSNEKAAHLESSAKKLDAAQKATDEAQSKIENLTAESEEAQAALNKQAGDIRSLSEESEAAILKADDLAQQLAAVAAALAASGEETAVVKIELDKRNTDCAAKSKEIEALRLEVASLRAVAKDDRTIEPTMETSDPTSMLTFAPDQPAPPDASPLPAAAILTPAPISDPSQPSSQACASDPTPTPPPEPKPEVQVSPLDES</sequence>
<evidence type="ECO:0000313" key="2">
    <source>
        <dbReference type="EMBL" id="KAK3256303.1"/>
    </source>
</evidence>
<organism evidence="2 3">
    <name type="scientific">Cymbomonas tetramitiformis</name>
    <dbReference type="NCBI Taxonomy" id="36881"/>
    <lineage>
        <taxon>Eukaryota</taxon>
        <taxon>Viridiplantae</taxon>
        <taxon>Chlorophyta</taxon>
        <taxon>Pyramimonadophyceae</taxon>
        <taxon>Pyramimonadales</taxon>
        <taxon>Pyramimonadaceae</taxon>
        <taxon>Cymbomonas</taxon>
    </lineage>
</organism>
<proteinExistence type="predicted"/>